<accession>A0A2Z3HIK1</accession>
<dbReference type="InterPro" id="IPR015424">
    <property type="entry name" value="PyrdxlP-dep_Trfase"/>
</dbReference>
<organism evidence="8 9">
    <name type="scientific">Gemmata obscuriglobus</name>
    <dbReference type="NCBI Taxonomy" id="114"/>
    <lineage>
        <taxon>Bacteria</taxon>
        <taxon>Pseudomonadati</taxon>
        <taxon>Planctomycetota</taxon>
        <taxon>Planctomycetia</taxon>
        <taxon>Gemmatales</taxon>
        <taxon>Gemmataceae</taxon>
        <taxon>Gemmata</taxon>
    </lineage>
</organism>
<evidence type="ECO:0000256" key="6">
    <source>
        <dbReference type="RuleBase" id="RU003693"/>
    </source>
</evidence>
<proteinExistence type="inferred from homology"/>
<dbReference type="PANTHER" id="PTHR46383:SF1">
    <property type="entry name" value="ASPARTATE AMINOTRANSFERASE"/>
    <property type="match status" value="1"/>
</dbReference>
<dbReference type="PROSITE" id="PS00599">
    <property type="entry name" value="AA_TRANSFER_CLASS_2"/>
    <property type="match status" value="1"/>
</dbReference>
<feature type="domain" description="Aminotransferase class I/classII large" evidence="7">
    <location>
        <begin position="35"/>
        <end position="396"/>
    </location>
</feature>
<reference evidence="8 9" key="1">
    <citation type="submission" date="2018-01" db="EMBL/GenBank/DDBJ databases">
        <title>G. obscuriglobus.</title>
        <authorList>
            <person name="Franke J."/>
            <person name="Blomberg W."/>
            <person name="Selmecki A."/>
        </authorList>
    </citation>
    <scope>NUCLEOTIDE SEQUENCE [LARGE SCALE GENOMIC DNA]</scope>
    <source>
        <strain evidence="8 9">DSM 5831</strain>
    </source>
</reference>
<dbReference type="KEGG" id="gog:C1280_32765"/>
<keyword evidence="3 8" id="KW-0032">Aminotransferase</keyword>
<dbReference type="InterPro" id="IPR015421">
    <property type="entry name" value="PyrdxlP-dep_Trfase_major"/>
</dbReference>
<evidence type="ECO:0000256" key="3">
    <source>
        <dbReference type="ARBA" id="ARBA00022576"/>
    </source>
</evidence>
<keyword evidence="9" id="KW-1185">Reference proteome</keyword>
<dbReference type="RefSeq" id="WP_010037718.1">
    <property type="nucleotide sequence ID" value="NZ_CP025958.1"/>
</dbReference>
<dbReference type="InterPro" id="IPR050596">
    <property type="entry name" value="AspAT/PAT-like"/>
</dbReference>
<dbReference type="GO" id="GO:0008483">
    <property type="term" value="F:transaminase activity"/>
    <property type="evidence" value="ECO:0007669"/>
    <property type="project" value="UniProtKB-KW"/>
</dbReference>
<dbReference type="GO" id="GO:0006520">
    <property type="term" value="P:amino acid metabolic process"/>
    <property type="evidence" value="ECO:0007669"/>
    <property type="project" value="InterPro"/>
</dbReference>
<name>A0A2Z3HIK1_9BACT</name>
<evidence type="ECO:0000313" key="8">
    <source>
        <dbReference type="EMBL" id="AWM41300.1"/>
    </source>
</evidence>
<dbReference type="Proteomes" id="UP000245802">
    <property type="component" value="Chromosome"/>
</dbReference>
<evidence type="ECO:0000256" key="5">
    <source>
        <dbReference type="ARBA" id="ARBA00022898"/>
    </source>
</evidence>
<dbReference type="InterPro" id="IPR004839">
    <property type="entry name" value="Aminotransferase_I/II_large"/>
</dbReference>
<keyword evidence="5 6" id="KW-0663">Pyridoxal phosphate</keyword>
<evidence type="ECO:0000256" key="1">
    <source>
        <dbReference type="ARBA" id="ARBA00001933"/>
    </source>
</evidence>
<evidence type="ECO:0000256" key="2">
    <source>
        <dbReference type="ARBA" id="ARBA00007441"/>
    </source>
</evidence>
<dbReference type="GO" id="GO:0030170">
    <property type="term" value="F:pyridoxal phosphate binding"/>
    <property type="evidence" value="ECO:0007669"/>
    <property type="project" value="InterPro"/>
</dbReference>
<dbReference type="PANTHER" id="PTHR46383">
    <property type="entry name" value="ASPARTATE AMINOTRANSFERASE"/>
    <property type="match status" value="1"/>
</dbReference>
<evidence type="ECO:0000259" key="7">
    <source>
        <dbReference type="Pfam" id="PF00155"/>
    </source>
</evidence>
<comment type="similarity">
    <text evidence="2">Belongs to the class-I pyridoxal-phosphate-dependent aminotransferase family.</text>
</comment>
<dbReference type="CDD" id="cd00609">
    <property type="entry name" value="AAT_like"/>
    <property type="match status" value="1"/>
</dbReference>
<dbReference type="Gene3D" id="3.40.640.10">
    <property type="entry name" value="Type I PLP-dependent aspartate aminotransferase-like (Major domain)"/>
    <property type="match status" value="1"/>
</dbReference>
<comment type="cofactor">
    <cofactor evidence="1 6">
        <name>pyridoxal 5'-phosphate</name>
        <dbReference type="ChEBI" id="CHEBI:597326"/>
    </cofactor>
</comment>
<evidence type="ECO:0000256" key="4">
    <source>
        <dbReference type="ARBA" id="ARBA00022679"/>
    </source>
</evidence>
<sequence length="425" mass="45908">MDRTVPSLSSFARGLTTETAFDVLAVARKLMTSGKDVIALQIGDSPFPTTASALKAAHAAIDAGLTRYCPSAGLPEFRETIAATVKKEFGVPATADNVVVGPGAKVFETYFCEAFLEPGDAVLVFQPAFPTFEPNIIRRGAKPVYVPLKQENQFRPDLGAIEKFVKSEPRARALFLNFPHNPTGGVATADDLKAIANIVRGTNIAVFSDEPYCHMVWNAAGPSVLGKHHSILAEPGMLEQCVGAYTFSKSYSMSGWRCGYMVTSAATAQVVSKMINTSLSCVPPIVQMAGKAALEHDAAERDDVMVKFHAKVVLLVNELRKLPDVTVLMPEGTFYVFPNVKPICDRLGITSHGLAMYLLEGADDKRGVACLGGECFGAAGQGFLRFSCAEPDERLVQAVQFFADAITRTERVKAYLEANPKYRAR</sequence>
<gene>
    <name evidence="8" type="ORF">C1280_32765</name>
</gene>
<dbReference type="Pfam" id="PF00155">
    <property type="entry name" value="Aminotran_1_2"/>
    <property type="match status" value="1"/>
</dbReference>
<keyword evidence="4 8" id="KW-0808">Transferase</keyword>
<dbReference type="OrthoDB" id="231967at2"/>
<dbReference type="EMBL" id="CP025958">
    <property type="protein sequence ID" value="AWM41300.1"/>
    <property type="molecule type" value="Genomic_DNA"/>
</dbReference>
<dbReference type="AlphaFoldDB" id="A0A2Z3HIK1"/>
<protein>
    <submittedName>
        <fullName evidence="8">Aminotransferase</fullName>
    </submittedName>
</protein>
<evidence type="ECO:0000313" key="9">
    <source>
        <dbReference type="Proteomes" id="UP000245802"/>
    </source>
</evidence>
<dbReference type="SUPFAM" id="SSF53383">
    <property type="entry name" value="PLP-dependent transferases"/>
    <property type="match status" value="1"/>
</dbReference>
<dbReference type="InterPro" id="IPR015422">
    <property type="entry name" value="PyrdxlP-dep_Trfase_small"/>
</dbReference>
<comment type="similarity">
    <text evidence="6">Belongs to the class-II pyridoxal-phosphate-dependent aminotransferase family.</text>
</comment>
<dbReference type="InterPro" id="IPR001917">
    <property type="entry name" value="Aminotrans_II_pyridoxalP_BS"/>
</dbReference>
<dbReference type="Gene3D" id="3.90.1150.10">
    <property type="entry name" value="Aspartate Aminotransferase, domain 1"/>
    <property type="match status" value="1"/>
</dbReference>